<feature type="compositionally biased region" description="Acidic residues" evidence="1">
    <location>
        <begin position="489"/>
        <end position="501"/>
    </location>
</feature>
<keyword evidence="2" id="KW-0472">Membrane</keyword>
<keyword evidence="4" id="KW-1185">Reference proteome</keyword>
<sequence length="864" mass="94897">MKNPFSGAGKGFCTFRSEFARSWSRLFRERRGIEGSGYFHKNPEKRFHILGNVLRFLFTLLISPLILVIRIFYPDVVSLVLGYVQGRVLGDDDDDSDSDDSDEDDDDDDDGDSESSDDEIIVPNAVLNREINNTNNLYEGSGFKPTWLLQVTARSGANLEYVSDFPTQVNSADWADPNQPWPPPYTALSYGMISAEELCTAAGLELPPKPNGRYSFPGRRQIASRYLQLYCEAQLSTPGVDPDKVQYIWLDEFCISSATLNDDTDKQEIKKQRRELGRMADIYRYAAEVVVFCHTDNCDHTDVLNCVWSQRTWTIAEILNAQSVITMIVTRKPSAKFTARLYRQSGHVFREALQSKAAQANKWHLYAIFQQSDHGGAAPLQVVIHALVVEAIRRDESSGFMNHSELGRALNGLLPRRARLDDLNRGGWADLAWLLELNQAFYNAAALAAVCSIISDPKEAGSWLGKPIDPLPGNERLEPVVTAFPIERDADDDDDDEDDGSDIQQHPGSAPPGPGSAPALFVPLTGSQSQQYMAGLPPGAAAPTRGSAYQPNRTPLPGPGPSVPPSGSAPIAPRQKFTDRIFSWRRSRLSANSIPLKPLAAGPAAPDDDTRPTPSLMIINAQTLTLKETLKRDSKGLYTNKKEMNGFKNVVVVLLAVITITLVVVIVVLSVINSTNGNDSNSDNGGNIDGNNDGNNDGNSGGNNDDNSGDSIGLLLGTLVPLYVAIGLYHLLELLTEAQTMLGQQDKNFKELKDWGTRQLAPTWETPPPHTVKTKNGKLVDLSTGVSVDAIVTETPDLVVPLAIHGNGVTCMLLKRRKTKRPTFRAKKVGMANFPTYILSQTDEQTARTIIVSSRRRAKKQKLT</sequence>
<feature type="region of interest" description="Disordered" evidence="1">
    <location>
        <begin position="678"/>
        <end position="705"/>
    </location>
</feature>
<keyword evidence="2" id="KW-0812">Transmembrane</keyword>
<evidence type="ECO:0000313" key="4">
    <source>
        <dbReference type="Proteomes" id="UP000623467"/>
    </source>
</evidence>
<keyword evidence="2" id="KW-1133">Transmembrane helix</keyword>
<dbReference type="OrthoDB" id="2935431at2759"/>
<feature type="region of interest" description="Disordered" evidence="1">
    <location>
        <begin position="91"/>
        <end position="119"/>
    </location>
</feature>
<feature type="transmembrane region" description="Helical" evidence="2">
    <location>
        <begin position="712"/>
        <end position="732"/>
    </location>
</feature>
<organism evidence="3 4">
    <name type="scientific">Mycena sanguinolenta</name>
    <dbReference type="NCBI Taxonomy" id="230812"/>
    <lineage>
        <taxon>Eukaryota</taxon>
        <taxon>Fungi</taxon>
        <taxon>Dikarya</taxon>
        <taxon>Basidiomycota</taxon>
        <taxon>Agaricomycotina</taxon>
        <taxon>Agaricomycetes</taxon>
        <taxon>Agaricomycetidae</taxon>
        <taxon>Agaricales</taxon>
        <taxon>Marasmiineae</taxon>
        <taxon>Mycenaceae</taxon>
        <taxon>Mycena</taxon>
    </lineage>
</organism>
<dbReference type="Proteomes" id="UP000623467">
    <property type="component" value="Unassembled WGS sequence"/>
</dbReference>
<feature type="compositionally biased region" description="Pro residues" evidence="1">
    <location>
        <begin position="554"/>
        <end position="564"/>
    </location>
</feature>
<comment type="caution">
    <text evidence="3">The sequence shown here is derived from an EMBL/GenBank/DDBJ whole genome shotgun (WGS) entry which is preliminary data.</text>
</comment>
<protein>
    <submittedName>
        <fullName evidence="3">HET domain-containing protein</fullName>
    </submittedName>
</protein>
<reference evidence="3" key="1">
    <citation type="submission" date="2020-05" db="EMBL/GenBank/DDBJ databases">
        <title>Mycena genomes resolve the evolution of fungal bioluminescence.</title>
        <authorList>
            <person name="Tsai I.J."/>
        </authorList>
    </citation>
    <scope>NUCLEOTIDE SEQUENCE</scope>
    <source>
        <strain evidence="3">160909Yilan</strain>
    </source>
</reference>
<dbReference type="EMBL" id="JACAZH010000024">
    <property type="protein sequence ID" value="KAF7342913.1"/>
    <property type="molecule type" value="Genomic_DNA"/>
</dbReference>
<name>A0A8H7CPM2_9AGAR</name>
<feature type="transmembrane region" description="Helical" evidence="2">
    <location>
        <begin position="53"/>
        <end position="73"/>
    </location>
</feature>
<evidence type="ECO:0000313" key="3">
    <source>
        <dbReference type="EMBL" id="KAF7342913.1"/>
    </source>
</evidence>
<accession>A0A8H7CPM2</accession>
<evidence type="ECO:0000256" key="1">
    <source>
        <dbReference type="SAM" id="MobiDB-lite"/>
    </source>
</evidence>
<feature type="region of interest" description="Disordered" evidence="1">
    <location>
        <begin position="488"/>
        <end position="574"/>
    </location>
</feature>
<feature type="transmembrane region" description="Helical" evidence="2">
    <location>
        <begin position="650"/>
        <end position="672"/>
    </location>
</feature>
<dbReference type="AlphaFoldDB" id="A0A8H7CPM2"/>
<gene>
    <name evidence="3" type="ORF">MSAN_02007800</name>
</gene>
<proteinExistence type="predicted"/>
<evidence type="ECO:0000256" key="2">
    <source>
        <dbReference type="SAM" id="Phobius"/>
    </source>
</evidence>